<evidence type="ECO:0000256" key="1">
    <source>
        <dbReference type="ARBA" id="ARBA00022448"/>
    </source>
</evidence>
<dbReference type="RefSeq" id="WP_068686752.1">
    <property type="nucleotide sequence ID" value="NZ_LYPA01000076.1"/>
</dbReference>
<evidence type="ECO:0000259" key="4">
    <source>
        <dbReference type="PROSITE" id="PS50893"/>
    </source>
</evidence>
<gene>
    <name evidence="5" type="ORF">A7K91_09055</name>
</gene>
<accession>A0A1A5YBU8</accession>
<organism evidence="5 6">
    <name type="scientific">Paenibacillus oryzae</name>
    <dbReference type="NCBI Taxonomy" id="1844972"/>
    <lineage>
        <taxon>Bacteria</taxon>
        <taxon>Bacillati</taxon>
        <taxon>Bacillota</taxon>
        <taxon>Bacilli</taxon>
        <taxon>Bacillales</taxon>
        <taxon>Paenibacillaceae</taxon>
        <taxon>Paenibacillus</taxon>
    </lineage>
</organism>
<dbReference type="PANTHER" id="PTHR42939:SF3">
    <property type="entry name" value="ABC TRANSPORTER ATP-BINDING COMPONENT"/>
    <property type="match status" value="1"/>
</dbReference>
<dbReference type="OrthoDB" id="9804819at2"/>
<dbReference type="Pfam" id="PF00005">
    <property type="entry name" value="ABC_tran"/>
    <property type="match status" value="1"/>
</dbReference>
<dbReference type="EMBL" id="LYPA01000076">
    <property type="protein sequence ID" value="OBR62870.1"/>
    <property type="molecule type" value="Genomic_DNA"/>
</dbReference>
<dbReference type="CDD" id="cd03230">
    <property type="entry name" value="ABC_DR_subfamily_A"/>
    <property type="match status" value="1"/>
</dbReference>
<dbReference type="InterPro" id="IPR027417">
    <property type="entry name" value="P-loop_NTPase"/>
</dbReference>
<evidence type="ECO:0000313" key="5">
    <source>
        <dbReference type="EMBL" id="OBR62870.1"/>
    </source>
</evidence>
<dbReference type="InterPro" id="IPR003439">
    <property type="entry name" value="ABC_transporter-like_ATP-bd"/>
</dbReference>
<evidence type="ECO:0000256" key="3">
    <source>
        <dbReference type="ARBA" id="ARBA00022840"/>
    </source>
</evidence>
<dbReference type="SUPFAM" id="SSF52540">
    <property type="entry name" value="P-loop containing nucleoside triphosphate hydrolases"/>
    <property type="match status" value="1"/>
</dbReference>
<dbReference type="Gene3D" id="3.40.50.300">
    <property type="entry name" value="P-loop containing nucleotide triphosphate hydrolases"/>
    <property type="match status" value="1"/>
</dbReference>
<feature type="domain" description="ABC transporter" evidence="4">
    <location>
        <begin position="5"/>
        <end position="232"/>
    </location>
</feature>
<keyword evidence="1" id="KW-0813">Transport</keyword>
<sequence length="287" mass="32518">MSYSLDIQNLNKTYPDSDFRLNNVSFSIPKGTIMGFVGENGAGKSTTMNAVLNIIKKDSGTIKIFGREMGDRDTDIREQIGVVFDASNFPEVLTPAKLSKVMSGIYKQWDHSFFLDATARFKLDTRKQIGKFSRGMKMKLALAVALSHRPKLLILDEATSGLDPIVRDEVLEVFLEFVEDEDHSILMSSHITTDMEKIADYITFIHQGTILLTEKKDHLIYEYGIARCKAEQFQHIDRADMLAFKKRDYQIDVLVENRGAFERKYSGIVVDTGTIDEIMVLLVKGDQ</sequence>
<dbReference type="InterPro" id="IPR003593">
    <property type="entry name" value="AAA+_ATPase"/>
</dbReference>
<dbReference type="SMART" id="SM00382">
    <property type="entry name" value="AAA"/>
    <property type="match status" value="1"/>
</dbReference>
<reference evidence="5 6" key="1">
    <citation type="submission" date="2016-05" db="EMBL/GenBank/DDBJ databases">
        <title>Paenibacillus oryzae. sp. nov., isolated from the rice root.</title>
        <authorList>
            <person name="Zhang J."/>
            <person name="Zhang X."/>
        </authorList>
    </citation>
    <scope>NUCLEOTIDE SEQUENCE [LARGE SCALE GENOMIC DNA]</scope>
    <source>
        <strain evidence="5 6">1DrF-4</strain>
    </source>
</reference>
<dbReference type="PANTHER" id="PTHR42939">
    <property type="entry name" value="ABC TRANSPORTER ATP-BINDING PROTEIN ALBC-RELATED"/>
    <property type="match status" value="1"/>
</dbReference>
<keyword evidence="2" id="KW-0547">Nucleotide-binding</keyword>
<keyword evidence="6" id="KW-1185">Reference proteome</keyword>
<comment type="caution">
    <text evidence="5">The sequence shown here is derived from an EMBL/GenBank/DDBJ whole genome shotgun (WGS) entry which is preliminary data.</text>
</comment>
<dbReference type="GO" id="GO:0005524">
    <property type="term" value="F:ATP binding"/>
    <property type="evidence" value="ECO:0007669"/>
    <property type="project" value="UniProtKB-KW"/>
</dbReference>
<dbReference type="STRING" id="1844972.A7K91_09055"/>
<proteinExistence type="predicted"/>
<dbReference type="Proteomes" id="UP000092024">
    <property type="component" value="Unassembled WGS sequence"/>
</dbReference>
<dbReference type="GO" id="GO:0016887">
    <property type="term" value="F:ATP hydrolysis activity"/>
    <property type="evidence" value="ECO:0007669"/>
    <property type="project" value="InterPro"/>
</dbReference>
<keyword evidence="3" id="KW-0067">ATP-binding</keyword>
<evidence type="ECO:0000313" key="6">
    <source>
        <dbReference type="Proteomes" id="UP000092024"/>
    </source>
</evidence>
<dbReference type="PROSITE" id="PS50893">
    <property type="entry name" value="ABC_TRANSPORTER_2"/>
    <property type="match status" value="1"/>
</dbReference>
<dbReference type="AlphaFoldDB" id="A0A1A5YBU8"/>
<protein>
    <submittedName>
        <fullName evidence="5">ABC transporter</fullName>
    </submittedName>
</protein>
<dbReference type="InterPro" id="IPR051782">
    <property type="entry name" value="ABC_Transporter_VariousFunc"/>
</dbReference>
<name>A0A1A5YBU8_9BACL</name>
<evidence type="ECO:0000256" key="2">
    <source>
        <dbReference type="ARBA" id="ARBA00022741"/>
    </source>
</evidence>